<keyword evidence="1" id="KW-1133">Transmembrane helix</keyword>
<evidence type="ECO:0008006" key="4">
    <source>
        <dbReference type="Google" id="ProtNLM"/>
    </source>
</evidence>
<feature type="transmembrane region" description="Helical" evidence="1">
    <location>
        <begin position="60"/>
        <end position="79"/>
    </location>
</feature>
<accession>A0A9D3B080</accession>
<proteinExistence type="predicted"/>
<evidence type="ECO:0000313" key="2">
    <source>
        <dbReference type="EMBL" id="KAF1086669.1"/>
    </source>
</evidence>
<dbReference type="AlphaFoldDB" id="A0A9D3B080"/>
<gene>
    <name evidence="2" type="ORF">SPSYN_00388</name>
</gene>
<dbReference type="OrthoDB" id="1493699at2"/>
<keyword evidence="1" id="KW-0812">Transmembrane</keyword>
<feature type="transmembrane region" description="Helical" evidence="1">
    <location>
        <begin position="91"/>
        <end position="108"/>
    </location>
</feature>
<keyword evidence="3" id="KW-1185">Reference proteome</keyword>
<dbReference type="Proteomes" id="UP000798488">
    <property type="component" value="Unassembled WGS sequence"/>
</dbReference>
<protein>
    <recommendedName>
        <fullName evidence="4">Zinc-ribbon domain-containing protein</fullName>
    </recommendedName>
</protein>
<evidence type="ECO:0000256" key="1">
    <source>
        <dbReference type="SAM" id="Phobius"/>
    </source>
</evidence>
<comment type="caution">
    <text evidence="2">The sequence shown here is derived from an EMBL/GenBank/DDBJ whole genome shotgun (WGS) entry which is preliminary data.</text>
</comment>
<reference evidence="2" key="1">
    <citation type="submission" date="2016-02" db="EMBL/GenBank/DDBJ databases">
        <title>Draft Genome Sequence of Sporotomaculum syntrophicum Strain FB, a Syntrophic Benzoate Degrader.</title>
        <authorList>
            <person name="Nobu M.K."/>
            <person name="Narihiro T."/>
            <person name="Qiu Y.-L."/>
            <person name="Ohashi A."/>
            <person name="Liu W.-T."/>
            <person name="Yuji S."/>
        </authorList>
    </citation>
    <scope>NUCLEOTIDE SEQUENCE</scope>
    <source>
        <strain evidence="2">FB</strain>
    </source>
</reference>
<sequence length="227" mass="25887">MLCPNCGVDSDKSAIYCINCGSAMPQAEEKKKSSREELIGFSTRINDPAFTQYIKNTKRWSFLFASIIALVAIIGFSIYGETSTEMDNPEAFFIGLSIGGMFLAIALLQSIGRNRSTTWDGIVVDKQIENKRRKRHTSNNEYYWQQYTLFTVSIKQDNGKIYTTSAEDDDTVYNYFRIDDKVRHHGGLNSIEKYDKSNDDIIFCNACASLNDIQDDYCFRCKCPLLK</sequence>
<dbReference type="RefSeq" id="WP_161820804.1">
    <property type="nucleotide sequence ID" value="NZ_LSRS01000001.1"/>
</dbReference>
<evidence type="ECO:0000313" key="3">
    <source>
        <dbReference type="Proteomes" id="UP000798488"/>
    </source>
</evidence>
<dbReference type="EMBL" id="LSRS01000001">
    <property type="protein sequence ID" value="KAF1086669.1"/>
    <property type="molecule type" value="Genomic_DNA"/>
</dbReference>
<keyword evidence="1" id="KW-0472">Membrane</keyword>
<organism evidence="2 3">
    <name type="scientific">Sporotomaculum syntrophicum</name>
    <dbReference type="NCBI Taxonomy" id="182264"/>
    <lineage>
        <taxon>Bacteria</taxon>
        <taxon>Bacillati</taxon>
        <taxon>Bacillota</taxon>
        <taxon>Clostridia</taxon>
        <taxon>Eubacteriales</taxon>
        <taxon>Desulfallaceae</taxon>
        <taxon>Sporotomaculum</taxon>
    </lineage>
</organism>
<name>A0A9D3B080_9FIRM</name>